<dbReference type="EMBL" id="LOHZ01000023">
    <property type="protein sequence ID" value="KYO66884.1"/>
    <property type="molecule type" value="Genomic_DNA"/>
</dbReference>
<proteinExistence type="predicted"/>
<organism evidence="1 2">
    <name type="scientific">Thermovenabulum gondwanense</name>
    <dbReference type="NCBI Taxonomy" id="520767"/>
    <lineage>
        <taxon>Bacteria</taxon>
        <taxon>Bacillati</taxon>
        <taxon>Bacillota</taxon>
        <taxon>Clostridia</taxon>
        <taxon>Thermosediminibacterales</taxon>
        <taxon>Thermosediminibacteraceae</taxon>
        <taxon>Thermovenabulum</taxon>
    </lineage>
</organism>
<keyword evidence="2" id="KW-1185">Reference proteome</keyword>
<dbReference type="Proteomes" id="UP000075737">
    <property type="component" value="Unassembled WGS sequence"/>
</dbReference>
<protein>
    <submittedName>
        <fullName evidence="1">Uncharacterized protein</fullName>
    </submittedName>
</protein>
<accession>A0A161PY09</accession>
<dbReference type="AlphaFoldDB" id="A0A161PY09"/>
<gene>
    <name evidence="1" type="ORF">ATZ99_07010</name>
</gene>
<reference evidence="1 2" key="1">
    <citation type="submission" date="2015-12" db="EMBL/GenBank/DDBJ databases">
        <title>Draft genome of Thermovenabulum gondwanense isolated from a red thermophilic microbial mat colonisisng an outflow channel of a bore well.</title>
        <authorList>
            <person name="Patel B.K."/>
        </authorList>
    </citation>
    <scope>NUCLEOTIDE SEQUENCE [LARGE SCALE GENOMIC DNA]</scope>
    <source>
        <strain evidence="1 2">R270</strain>
    </source>
</reference>
<comment type="caution">
    <text evidence="1">The sequence shown here is derived from an EMBL/GenBank/DDBJ whole genome shotgun (WGS) entry which is preliminary data.</text>
</comment>
<sequence>MDISLSFSDPLIVEEEDVVKSIQIAERIMN</sequence>
<evidence type="ECO:0000313" key="1">
    <source>
        <dbReference type="EMBL" id="KYO66884.1"/>
    </source>
</evidence>
<name>A0A161PY09_9FIRM</name>
<evidence type="ECO:0000313" key="2">
    <source>
        <dbReference type="Proteomes" id="UP000075737"/>
    </source>
</evidence>
<dbReference type="STRING" id="520767.ATZ99_07010"/>